<organism evidence="1 2">
    <name type="scientific">Dendrobium catenatum</name>
    <dbReference type="NCBI Taxonomy" id="906689"/>
    <lineage>
        <taxon>Eukaryota</taxon>
        <taxon>Viridiplantae</taxon>
        <taxon>Streptophyta</taxon>
        <taxon>Embryophyta</taxon>
        <taxon>Tracheophyta</taxon>
        <taxon>Spermatophyta</taxon>
        <taxon>Magnoliopsida</taxon>
        <taxon>Liliopsida</taxon>
        <taxon>Asparagales</taxon>
        <taxon>Orchidaceae</taxon>
        <taxon>Epidendroideae</taxon>
        <taxon>Malaxideae</taxon>
        <taxon>Dendrobiinae</taxon>
        <taxon>Dendrobium</taxon>
    </lineage>
</organism>
<dbReference type="AlphaFoldDB" id="A0A2I0X7G2"/>
<reference evidence="1 2" key="1">
    <citation type="journal article" date="2016" name="Sci. Rep.">
        <title>The Dendrobium catenatum Lindl. genome sequence provides insights into polysaccharide synthase, floral development and adaptive evolution.</title>
        <authorList>
            <person name="Zhang G.Q."/>
            <person name="Xu Q."/>
            <person name="Bian C."/>
            <person name="Tsai W.C."/>
            <person name="Yeh C.M."/>
            <person name="Liu K.W."/>
            <person name="Yoshida K."/>
            <person name="Zhang L.S."/>
            <person name="Chang S.B."/>
            <person name="Chen F."/>
            <person name="Shi Y."/>
            <person name="Su Y.Y."/>
            <person name="Zhang Y.Q."/>
            <person name="Chen L.J."/>
            <person name="Yin Y."/>
            <person name="Lin M."/>
            <person name="Huang H."/>
            <person name="Deng H."/>
            <person name="Wang Z.W."/>
            <person name="Zhu S.L."/>
            <person name="Zhao X."/>
            <person name="Deng C."/>
            <person name="Niu S.C."/>
            <person name="Huang J."/>
            <person name="Wang M."/>
            <person name="Liu G.H."/>
            <person name="Yang H.J."/>
            <person name="Xiao X.J."/>
            <person name="Hsiao Y.Y."/>
            <person name="Wu W.L."/>
            <person name="Chen Y.Y."/>
            <person name="Mitsuda N."/>
            <person name="Ohme-Takagi M."/>
            <person name="Luo Y.B."/>
            <person name="Van de Peer Y."/>
            <person name="Liu Z.J."/>
        </authorList>
    </citation>
    <scope>NUCLEOTIDE SEQUENCE [LARGE SCALE GENOMIC DNA]</scope>
    <source>
        <tissue evidence="1">The whole plant</tissue>
    </source>
</reference>
<proteinExistence type="predicted"/>
<evidence type="ECO:0000313" key="2">
    <source>
        <dbReference type="Proteomes" id="UP000233837"/>
    </source>
</evidence>
<protein>
    <submittedName>
        <fullName evidence="1">Uncharacterized protein</fullName>
    </submittedName>
</protein>
<reference evidence="1 2" key="2">
    <citation type="journal article" date="2017" name="Nature">
        <title>The Apostasia genome and the evolution of orchids.</title>
        <authorList>
            <person name="Zhang G.Q."/>
            <person name="Liu K.W."/>
            <person name="Li Z."/>
            <person name="Lohaus R."/>
            <person name="Hsiao Y.Y."/>
            <person name="Niu S.C."/>
            <person name="Wang J.Y."/>
            <person name="Lin Y.C."/>
            <person name="Xu Q."/>
            <person name="Chen L.J."/>
            <person name="Yoshida K."/>
            <person name="Fujiwara S."/>
            <person name="Wang Z.W."/>
            <person name="Zhang Y.Q."/>
            <person name="Mitsuda N."/>
            <person name="Wang M."/>
            <person name="Liu G.H."/>
            <person name="Pecoraro L."/>
            <person name="Huang H.X."/>
            <person name="Xiao X.J."/>
            <person name="Lin M."/>
            <person name="Wu X.Y."/>
            <person name="Wu W.L."/>
            <person name="Chen Y.Y."/>
            <person name="Chang S.B."/>
            <person name="Sakamoto S."/>
            <person name="Ohme-Takagi M."/>
            <person name="Yagi M."/>
            <person name="Zeng S.J."/>
            <person name="Shen C.Y."/>
            <person name="Yeh C.M."/>
            <person name="Luo Y.B."/>
            <person name="Tsai W.C."/>
            <person name="Van de Peer Y."/>
            <person name="Liu Z.J."/>
        </authorList>
    </citation>
    <scope>NUCLEOTIDE SEQUENCE [LARGE SCALE GENOMIC DNA]</scope>
    <source>
        <tissue evidence="1">The whole plant</tissue>
    </source>
</reference>
<dbReference type="Proteomes" id="UP000233837">
    <property type="component" value="Unassembled WGS sequence"/>
</dbReference>
<gene>
    <name evidence="1" type="ORF">MA16_Dca027680</name>
</gene>
<keyword evidence="2" id="KW-1185">Reference proteome</keyword>
<accession>A0A2I0X7G2</accession>
<name>A0A2I0X7G2_9ASPA</name>
<evidence type="ECO:0000313" key="1">
    <source>
        <dbReference type="EMBL" id="PKU83842.1"/>
    </source>
</evidence>
<dbReference type="EMBL" id="KZ502075">
    <property type="protein sequence ID" value="PKU83842.1"/>
    <property type="molecule type" value="Genomic_DNA"/>
</dbReference>
<sequence length="49" mass="5665">MDDEEDVANEVKVGINWDNCFKEVNRLEMIKEVVPAISKPLTKESMKLQ</sequence>